<proteinExistence type="predicted"/>
<reference evidence="3 4" key="1">
    <citation type="submission" date="2018-06" db="EMBL/GenBank/DDBJ databases">
        <authorList>
            <consortium name="Pathogen Informatics"/>
            <person name="Doyle S."/>
        </authorList>
    </citation>
    <scope>NUCLEOTIDE SEQUENCE [LARGE SCALE GENOMIC DNA]</scope>
    <source>
        <strain evidence="3 4">NCTC11009</strain>
    </source>
</reference>
<keyword evidence="1" id="KW-0175">Coiled coil</keyword>
<feature type="coiled-coil region" evidence="1">
    <location>
        <begin position="597"/>
        <end position="637"/>
    </location>
</feature>
<name>A0A2X1WHQ8_9BURK</name>
<feature type="compositionally biased region" description="Polar residues" evidence="2">
    <location>
        <begin position="671"/>
        <end position="687"/>
    </location>
</feature>
<dbReference type="Pfam" id="PF23899">
    <property type="entry name" value="SU10_portal"/>
    <property type="match status" value="1"/>
</dbReference>
<evidence type="ECO:0000313" key="4">
    <source>
        <dbReference type="Proteomes" id="UP000250242"/>
    </source>
</evidence>
<evidence type="ECO:0000256" key="1">
    <source>
        <dbReference type="SAM" id="Coils"/>
    </source>
</evidence>
<sequence length="714" mass="79922">MLKDYTDDELLAITQREIEKATTGEMLKISAEREKALYYYDGEAKGDLAPHGNPGASTFVSSDVSDTVEWMLPSLMKIFTAGDDAVEFAPQNEEDSEAAQQATAYVNHIFYRKNPGWLVLYMWFKDALLQKNGFLKVYWDSTPTESIEQYTGLDEASIGLLIEDGAEIIGVEQVGDAPSLDVDEQGQPLPNVPLYNVTARFIKSNGQVRVENVPPEEFLIDPSARSIDDAVFVGHRVERTMSELRDADYENLDNITDDTLDVFGNESVERDDGFFTDDDENVERRIKLTECYLKIDMDGSGIAKWRKIVRAGNAILENVEVDAPPFVTITPIPVPHKFFGLSVADQAMAIQRVKTSIWRSNLEGLYRTINERTYAVQQNVNMDDLLTNRPGGVVRVKHPTDVGPLQTGRPDLSSGLAMLEQVTTAGENRTGWTRYSQGVGADSLNKTATGINIITNKSEMRVELIARVFAETGVKDLFRMILKLVSMYQDRAEVIKLTNKWVTIDPREWHNQFDFVINVGLGSGNRDQVAGQLMQILELQTQGMQLGLADAQKIYHTGAKLLENMGFKNPESFFIDPSQQQEGQAQQQERPDPEMIKAQTEAQIKMQEFELKRWQAEQEIELKRERLIAEMNLKRQEMALKMGADAEQDLYHQYDQQNTGYLADGINSTSGNAATSGAEQIQPSQGDIGQPPMGADIQDLSGGLPQSMGEQQFI</sequence>
<dbReference type="EMBL" id="UATH01000001">
    <property type="protein sequence ID" value="SPY08164.1"/>
    <property type="molecule type" value="Genomic_DNA"/>
</dbReference>
<feature type="compositionally biased region" description="Low complexity" evidence="2">
    <location>
        <begin position="579"/>
        <end position="588"/>
    </location>
</feature>
<dbReference type="InterPro" id="IPR056909">
    <property type="entry name" value="SU10_portal"/>
</dbReference>
<evidence type="ECO:0000313" key="3">
    <source>
        <dbReference type="EMBL" id="SPY08164.1"/>
    </source>
</evidence>
<dbReference type="AlphaFoldDB" id="A0A2X1WHQ8"/>
<dbReference type="Proteomes" id="UP000250242">
    <property type="component" value="Unassembled WGS sequence"/>
</dbReference>
<feature type="region of interest" description="Disordered" evidence="2">
    <location>
        <begin position="671"/>
        <end position="714"/>
    </location>
</feature>
<feature type="region of interest" description="Disordered" evidence="2">
    <location>
        <begin position="572"/>
        <end position="593"/>
    </location>
</feature>
<evidence type="ECO:0000256" key="2">
    <source>
        <dbReference type="SAM" id="MobiDB-lite"/>
    </source>
</evidence>
<protein>
    <recommendedName>
        <fullName evidence="5">Portal protein</fullName>
    </recommendedName>
</protein>
<accession>A0A2X1WHQ8</accession>
<gene>
    <name evidence="3" type="ORF">NCTC11009_01386</name>
</gene>
<organism evidence="3 4">
    <name type="scientific">Oligella urethralis</name>
    <dbReference type="NCBI Taxonomy" id="90245"/>
    <lineage>
        <taxon>Bacteria</taxon>
        <taxon>Pseudomonadati</taxon>
        <taxon>Pseudomonadota</taxon>
        <taxon>Betaproteobacteria</taxon>
        <taxon>Burkholderiales</taxon>
        <taxon>Alcaligenaceae</taxon>
        <taxon>Oligella</taxon>
    </lineage>
</organism>
<dbReference type="RefSeq" id="WP_113062576.1">
    <property type="nucleotide sequence ID" value="NZ_UATH01000001.1"/>
</dbReference>
<evidence type="ECO:0008006" key="5">
    <source>
        <dbReference type="Google" id="ProtNLM"/>
    </source>
</evidence>